<dbReference type="InterPro" id="IPR011989">
    <property type="entry name" value="ARM-like"/>
</dbReference>
<evidence type="ECO:0000256" key="7">
    <source>
        <dbReference type="ARBA" id="ARBA00024893"/>
    </source>
</evidence>
<comment type="similarity">
    <text evidence="8">Belongs to the PUF3 family.</text>
</comment>
<evidence type="ECO:0000256" key="9">
    <source>
        <dbReference type="ARBA" id="ARBA00081811"/>
    </source>
</evidence>
<evidence type="ECO:0000259" key="12">
    <source>
        <dbReference type="PROSITE" id="PS50303"/>
    </source>
</evidence>
<evidence type="ECO:0000256" key="4">
    <source>
        <dbReference type="ARBA" id="ARBA00022552"/>
    </source>
</evidence>
<dbReference type="PROSITE" id="PS50302">
    <property type="entry name" value="PUM"/>
    <property type="match status" value="8"/>
</dbReference>
<accession>A0A8H7DX66</accession>
<dbReference type="InterPro" id="IPR001313">
    <property type="entry name" value="Pumilio_RNA-bd_rpt"/>
</dbReference>
<evidence type="ECO:0000256" key="8">
    <source>
        <dbReference type="ARBA" id="ARBA00060736"/>
    </source>
</evidence>
<dbReference type="Gene3D" id="1.25.10.10">
    <property type="entry name" value="Leucine-rich Repeat Variant"/>
    <property type="match status" value="1"/>
</dbReference>
<keyword evidence="3" id="KW-0690">Ribosome biogenesis</keyword>
<dbReference type="GO" id="GO:0006364">
    <property type="term" value="P:rRNA processing"/>
    <property type="evidence" value="ECO:0007669"/>
    <property type="project" value="UniProtKB-KW"/>
</dbReference>
<dbReference type="PANTHER" id="PTHR12537">
    <property type="entry name" value="RNA BINDING PROTEIN PUMILIO-RELATED"/>
    <property type="match status" value="1"/>
</dbReference>
<dbReference type="GO" id="GO:0003730">
    <property type="term" value="F:mRNA 3'-UTR binding"/>
    <property type="evidence" value="ECO:0007669"/>
    <property type="project" value="TreeGrafter"/>
</dbReference>
<feature type="compositionally biased region" description="Low complexity" evidence="11">
    <location>
        <begin position="405"/>
        <end position="437"/>
    </location>
</feature>
<gene>
    <name evidence="13" type="ORF">GJ744_005395</name>
</gene>
<feature type="region of interest" description="Disordered" evidence="11">
    <location>
        <begin position="61"/>
        <end position="154"/>
    </location>
</feature>
<feature type="compositionally biased region" description="Polar residues" evidence="11">
    <location>
        <begin position="112"/>
        <end position="154"/>
    </location>
</feature>
<comment type="subcellular location">
    <subcellularLocation>
        <location evidence="1">Cytoplasm</location>
    </subcellularLocation>
</comment>
<evidence type="ECO:0000313" key="13">
    <source>
        <dbReference type="EMBL" id="KAF7502659.1"/>
    </source>
</evidence>
<evidence type="ECO:0000256" key="6">
    <source>
        <dbReference type="ARBA" id="ARBA00022884"/>
    </source>
</evidence>
<dbReference type="PROSITE" id="PS50303">
    <property type="entry name" value="PUM_HD"/>
    <property type="match status" value="1"/>
</dbReference>
<dbReference type="PANTHER" id="PTHR12537:SF12">
    <property type="entry name" value="MATERNAL PROTEIN PUMILIO"/>
    <property type="match status" value="1"/>
</dbReference>
<dbReference type="InterPro" id="IPR033712">
    <property type="entry name" value="Pumilio_RNA-bd"/>
</dbReference>
<feature type="repeat" description="Pumilio" evidence="10">
    <location>
        <begin position="545"/>
        <end position="580"/>
    </location>
</feature>
<dbReference type="InterPro" id="IPR016024">
    <property type="entry name" value="ARM-type_fold"/>
</dbReference>
<feature type="compositionally biased region" description="Polar residues" evidence="11">
    <location>
        <begin position="385"/>
        <end position="398"/>
    </location>
</feature>
<feature type="compositionally biased region" description="Low complexity" evidence="11">
    <location>
        <begin position="69"/>
        <end position="98"/>
    </location>
</feature>
<dbReference type="Pfam" id="PF00806">
    <property type="entry name" value="PUF"/>
    <property type="match status" value="8"/>
</dbReference>
<comment type="function">
    <text evidence="7">RNA-binding nucleolar protein required for pre-rRNA processing. Involved in production of 18S rRNA and assembly of small ribosomal subunit.</text>
</comment>
<feature type="repeat" description="Pumilio" evidence="10">
    <location>
        <begin position="581"/>
        <end position="616"/>
    </location>
</feature>
<feature type="repeat" description="Pumilio" evidence="10">
    <location>
        <begin position="617"/>
        <end position="652"/>
    </location>
</feature>
<keyword evidence="2" id="KW-0963">Cytoplasm</keyword>
<evidence type="ECO:0000256" key="1">
    <source>
        <dbReference type="ARBA" id="ARBA00004496"/>
    </source>
</evidence>
<dbReference type="SMART" id="SM00025">
    <property type="entry name" value="Pumilio"/>
    <property type="match status" value="8"/>
</dbReference>
<feature type="region of interest" description="Disordered" evidence="11">
    <location>
        <begin position="871"/>
        <end position="922"/>
    </location>
</feature>
<evidence type="ECO:0000256" key="3">
    <source>
        <dbReference type="ARBA" id="ARBA00022517"/>
    </source>
</evidence>
<dbReference type="CDD" id="cd07920">
    <property type="entry name" value="Pumilio"/>
    <property type="match status" value="1"/>
</dbReference>
<feature type="domain" description="PUM-HD" evidence="12">
    <location>
        <begin position="523"/>
        <end position="865"/>
    </location>
</feature>
<evidence type="ECO:0000256" key="2">
    <source>
        <dbReference type="ARBA" id="ARBA00022490"/>
    </source>
</evidence>
<name>A0A8H7DX66_9EURO</name>
<evidence type="ECO:0000256" key="10">
    <source>
        <dbReference type="PROSITE-ProRule" id="PRU00317"/>
    </source>
</evidence>
<dbReference type="OrthoDB" id="668540at2759"/>
<dbReference type="SUPFAM" id="SSF48371">
    <property type="entry name" value="ARM repeat"/>
    <property type="match status" value="1"/>
</dbReference>
<evidence type="ECO:0000256" key="11">
    <source>
        <dbReference type="SAM" id="MobiDB-lite"/>
    </source>
</evidence>
<dbReference type="FunFam" id="1.25.10.10:FF:000004">
    <property type="entry name" value="Pumilio homolog 1 isoform 2"/>
    <property type="match status" value="1"/>
</dbReference>
<sequence length="922" mass="101949">MAASMGNPPAVQNVRSNRLASFDQVSGLKTPLHFGTGFNSAKTGWNSNIWANATRPNAFTDGAGDAVLSTDSTSHSTESDTPFEGKTGSGSLLSTSESDGWNGRSGLPWPPSVNSTSPILSRTNSHNISPLRQRNGDQGSLQMQDSNGRSLPLSSISRPGISQMTDHAPLNNQMNPMLSLASQGSHVNSFSAFDDSGQDEEQQPIMKTITFGASSFVPSTSSAKHYASAPSDHAMPNNPVLQHISASRTNSDTQSGTYFRPSAFASKSDLSHNSASRPFHRPFHSTDASLDTTLQDIEDRASGRDEHLVSELEKLGLHGTNQFIQSSRSNHRPTFSSQMSYNISAERSTFRSVSDERLPSAQVPYMSDGLSDHGFHYPPAYHRSTPYSNRGSSSPSMSETRKEPTTPFYSTASTPPTAPNPFNASSGSGVSSRVPSGQATLLEKKLRGLQPYQTEQQYLQANPLQMRPSFQQQMDTPYQSQIQMNPLARPYAMPSYSAYSNIQSAPSQHLRYSQTEQDSNQVIRSPLLEDFRTNSKTNKRYELKDIYNHVVEFSGDQYGSRFIQQKLETANSDEKDQIFGEIQPNSIQLMTDVFGNYVIQKLFEHGNQAQKKILANQMKGHIMTLSTQMYGCRVVQKALEHVLVDQQASIVKELENNVLKCVKDQNGNHVIQKAIERVPAQHIQFIINAFHEQVQRLATHPYGCRVIQRMLEHCEENARQSILRELHGCVSTLITDQFGNYVIQHVIENGEEKDRFKIISVVISQLFMYSKHKFASNVVEKSIEFGEPGQKAEILKLLTTLNEKGENPALALVRDQYGNYVIQKVLGHLKGSEREALVEQIRAHLLHLKKFNYGKQVAAIEKLIYSIETDSNPSASSQSSSLPSTTASTVEGPTGNAYVLKNIDSEQINTPSPATSAQHPVK</sequence>
<feature type="repeat" description="Pumilio" evidence="10">
    <location>
        <begin position="653"/>
        <end position="688"/>
    </location>
</feature>
<feature type="compositionally biased region" description="Polar residues" evidence="11">
    <location>
        <begin position="905"/>
        <end position="922"/>
    </location>
</feature>
<organism evidence="13 14">
    <name type="scientific">Endocarpon pusillum</name>
    <dbReference type="NCBI Taxonomy" id="364733"/>
    <lineage>
        <taxon>Eukaryota</taxon>
        <taxon>Fungi</taxon>
        <taxon>Dikarya</taxon>
        <taxon>Ascomycota</taxon>
        <taxon>Pezizomycotina</taxon>
        <taxon>Eurotiomycetes</taxon>
        <taxon>Chaetothyriomycetidae</taxon>
        <taxon>Verrucariales</taxon>
        <taxon>Verrucariaceae</taxon>
        <taxon>Endocarpon</taxon>
    </lineage>
</organism>
<dbReference type="EMBL" id="JAACFV010000230">
    <property type="protein sequence ID" value="KAF7502659.1"/>
    <property type="molecule type" value="Genomic_DNA"/>
</dbReference>
<dbReference type="GO" id="GO:0000288">
    <property type="term" value="P:nuclear-transcribed mRNA catabolic process, deadenylation-dependent decay"/>
    <property type="evidence" value="ECO:0007669"/>
    <property type="project" value="TreeGrafter"/>
</dbReference>
<protein>
    <recommendedName>
        <fullName evidence="9">Pumilio homology domain family member 3</fullName>
    </recommendedName>
</protein>
<feature type="repeat" description="Pumilio" evidence="10">
    <location>
        <begin position="800"/>
        <end position="839"/>
    </location>
</feature>
<keyword evidence="14" id="KW-1185">Reference proteome</keyword>
<dbReference type="GO" id="GO:0005737">
    <property type="term" value="C:cytoplasm"/>
    <property type="evidence" value="ECO:0007669"/>
    <property type="project" value="UniProtKB-SubCell"/>
</dbReference>
<feature type="repeat" description="Pumilio" evidence="10">
    <location>
        <begin position="761"/>
        <end position="796"/>
    </location>
</feature>
<feature type="repeat" description="Pumilio" evidence="10">
    <location>
        <begin position="725"/>
        <end position="760"/>
    </location>
</feature>
<evidence type="ECO:0000313" key="14">
    <source>
        <dbReference type="Proteomes" id="UP000606974"/>
    </source>
</evidence>
<comment type="caution">
    <text evidence="13">The sequence shown here is derived from an EMBL/GenBank/DDBJ whole genome shotgun (WGS) entry which is preliminary data.</text>
</comment>
<dbReference type="AlphaFoldDB" id="A0A8H7DX66"/>
<evidence type="ECO:0000256" key="5">
    <source>
        <dbReference type="ARBA" id="ARBA00022737"/>
    </source>
</evidence>
<proteinExistence type="inferred from homology"/>
<feature type="compositionally biased region" description="Low complexity" evidence="11">
    <location>
        <begin position="871"/>
        <end position="889"/>
    </location>
</feature>
<dbReference type="InterPro" id="IPR033133">
    <property type="entry name" value="PUM-HD"/>
</dbReference>
<keyword evidence="6" id="KW-0694">RNA-binding</keyword>
<feature type="repeat" description="Pumilio" evidence="10">
    <location>
        <begin position="689"/>
        <end position="724"/>
    </location>
</feature>
<dbReference type="Proteomes" id="UP000606974">
    <property type="component" value="Unassembled WGS sequence"/>
</dbReference>
<keyword evidence="4" id="KW-0698">rRNA processing</keyword>
<keyword evidence="5" id="KW-0677">Repeat</keyword>
<feature type="region of interest" description="Disordered" evidence="11">
    <location>
        <begin position="376"/>
        <end position="437"/>
    </location>
</feature>
<reference evidence="13" key="1">
    <citation type="submission" date="2020-02" db="EMBL/GenBank/DDBJ databases">
        <authorList>
            <person name="Palmer J.M."/>
        </authorList>
    </citation>
    <scope>NUCLEOTIDE SEQUENCE</scope>
    <source>
        <strain evidence="13">EPUS1.4</strain>
        <tissue evidence="13">Thallus</tissue>
    </source>
</reference>